<keyword evidence="3" id="KW-1185">Reference proteome</keyword>
<evidence type="ECO:0000256" key="1">
    <source>
        <dbReference type="SAM" id="MobiDB-lite"/>
    </source>
</evidence>
<evidence type="ECO:0000313" key="2">
    <source>
        <dbReference type="EMBL" id="KAL3316396.1"/>
    </source>
</evidence>
<accession>A0ABD2QA06</accession>
<evidence type="ECO:0000313" key="3">
    <source>
        <dbReference type="Proteomes" id="UP001626550"/>
    </source>
</evidence>
<gene>
    <name evidence="2" type="ORF">Ciccas_004950</name>
</gene>
<reference evidence="2 3" key="1">
    <citation type="submission" date="2024-11" db="EMBL/GenBank/DDBJ databases">
        <title>Adaptive evolution of stress response genes in parasites aligns with host niche diversity.</title>
        <authorList>
            <person name="Hahn C."/>
            <person name="Resl P."/>
        </authorList>
    </citation>
    <scope>NUCLEOTIDE SEQUENCE [LARGE SCALE GENOMIC DNA]</scope>
    <source>
        <strain evidence="2">EGGRZ-B1_66</strain>
        <tissue evidence="2">Body</tissue>
    </source>
</reference>
<protein>
    <submittedName>
        <fullName evidence="2">Uncharacterized protein</fullName>
    </submittedName>
</protein>
<comment type="caution">
    <text evidence="2">The sequence shown here is derived from an EMBL/GenBank/DDBJ whole genome shotgun (WGS) entry which is preliminary data.</text>
</comment>
<dbReference type="Proteomes" id="UP001626550">
    <property type="component" value="Unassembled WGS sequence"/>
</dbReference>
<name>A0ABD2QA06_9PLAT</name>
<dbReference type="AlphaFoldDB" id="A0ABD2QA06"/>
<sequence>MTTPAKSMNAPISGFAGKAQVSPSKTEGMRRVFQESGAESPFSMVTPARRVPFDTPSYSPITTSNKRGSIPISSEAMELGKRIMQEAFESPMQPRRRVDSTPISKVSYSGLGSLIRTSSPTKPKPAPVRTETLDESMAMEREILRKQQVVQIEKALTSAKGTHSAQRRSTNEVVLEPKRPGTLWLRAKENGHKLYRSSTPIQLKVEFKAPPIWTEISEWNFVAAKDVRWTMDKTFKEAFPDKTPPVSYCLDETGLTLLPVAVFISIYGLLISSESLGYKKYFCHDVTKLISFYDTAKRCR</sequence>
<organism evidence="2 3">
    <name type="scientific">Cichlidogyrus casuarinus</name>
    <dbReference type="NCBI Taxonomy" id="1844966"/>
    <lineage>
        <taxon>Eukaryota</taxon>
        <taxon>Metazoa</taxon>
        <taxon>Spiralia</taxon>
        <taxon>Lophotrochozoa</taxon>
        <taxon>Platyhelminthes</taxon>
        <taxon>Monogenea</taxon>
        <taxon>Monopisthocotylea</taxon>
        <taxon>Dactylogyridea</taxon>
        <taxon>Ancyrocephalidae</taxon>
        <taxon>Cichlidogyrus</taxon>
    </lineage>
</organism>
<dbReference type="EMBL" id="JBJKFK010000544">
    <property type="protein sequence ID" value="KAL3316396.1"/>
    <property type="molecule type" value="Genomic_DNA"/>
</dbReference>
<feature type="region of interest" description="Disordered" evidence="1">
    <location>
        <begin position="1"/>
        <end position="30"/>
    </location>
</feature>
<proteinExistence type="predicted"/>